<dbReference type="InterPro" id="IPR011782">
    <property type="entry name" value="Pept_S1C_Do"/>
</dbReference>
<evidence type="ECO:0000313" key="19">
    <source>
        <dbReference type="Proteomes" id="UP000199517"/>
    </source>
</evidence>
<evidence type="ECO:0000256" key="14">
    <source>
        <dbReference type="PIRSR" id="PIRSR611782-1"/>
    </source>
</evidence>
<evidence type="ECO:0000256" key="5">
    <source>
        <dbReference type="ARBA" id="ARBA00013958"/>
    </source>
</evidence>
<dbReference type="CDD" id="cd10839">
    <property type="entry name" value="cpPDZ1_DegP-like"/>
    <property type="match status" value="1"/>
</dbReference>
<keyword evidence="8" id="KW-0677">Repeat</keyword>
<feature type="active site" description="Charge relay system" evidence="14">
    <location>
        <position position="254"/>
    </location>
</feature>
<dbReference type="PANTHER" id="PTHR22939">
    <property type="entry name" value="SERINE PROTEASE FAMILY S1C HTRA-RELATED"/>
    <property type="match status" value="1"/>
</dbReference>
<dbReference type="InterPro" id="IPR036034">
    <property type="entry name" value="PDZ_sf"/>
</dbReference>
<dbReference type="FunFam" id="2.40.10.120:FF:000007">
    <property type="entry name" value="Periplasmic serine endoprotease DegP-like"/>
    <property type="match status" value="1"/>
</dbReference>
<feature type="region of interest" description="Disordered" evidence="16">
    <location>
        <begin position="116"/>
        <end position="136"/>
    </location>
</feature>
<feature type="binding site" evidence="15">
    <location>
        <position position="153"/>
    </location>
    <ligand>
        <name>substrate</name>
    </ligand>
</feature>
<keyword evidence="19" id="KW-1185">Reference proteome</keyword>
<evidence type="ECO:0000256" key="3">
    <source>
        <dbReference type="ARBA" id="ARBA00010541"/>
    </source>
</evidence>
<dbReference type="Pfam" id="PF17820">
    <property type="entry name" value="PDZ_6"/>
    <property type="match status" value="1"/>
</dbReference>
<dbReference type="EMBL" id="FOMQ01000001">
    <property type="protein sequence ID" value="SFD35914.1"/>
    <property type="molecule type" value="Genomic_DNA"/>
</dbReference>
<dbReference type="SUPFAM" id="SSF50494">
    <property type="entry name" value="Trypsin-like serine proteases"/>
    <property type="match status" value="1"/>
</dbReference>
<organism evidence="18 19">
    <name type="scientific">Paracidovorax konjaci</name>
    <dbReference type="NCBI Taxonomy" id="32040"/>
    <lineage>
        <taxon>Bacteria</taxon>
        <taxon>Pseudomonadati</taxon>
        <taxon>Pseudomonadota</taxon>
        <taxon>Betaproteobacteria</taxon>
        <taxon>Burkholderiales</taxon>
        <taxon>Comamonadaceae</taxon>
        <taxon>Paracidovorax</taxon>
    </lineage>
</organism>
<comment type="catalytic activity">
    <reaction evidence="1">
        <text>Acts on substrates that are at least partially unfolded. The cleavage site P1 residue is normally between a pair of hydrophobic residues, such as Val-|-Val.</text>
        <dbReference type="EC" id="3.4.21.107"/>
    </reaction>
</comment>
<dbReference type="AlphaFoldDB" id="A0A1I1RNK9"/>
<gene>
    <name evidence="18" type="ORF">SAMN04489710_101266</name>
</gene>
<evidence type="ECO:0000256" key="1">
    <source>
        <dbReference type="ARBA" id="ARBA00001772"/>
    </source>
</evidence>
<dbReference type="Pfam" id="PF13365">
    <property type="entry name" value="Trypsin_2"/>
    <property type="match status" value="1"/>
</dbReference>
<feature type="domain" description="PDZ" evidence="17">
    <location>
        <begin position="428"/>
        <end position="504"/>
    </location>
</feature>
<feature type="binding site" evidence="15">
    <location>
        <begin position="252"/>
        <end position="254"/>
    </location>
    <ligand>
        <name>substrate</name>
    </ligand>
</feature>
<dbReference type="GO" id="GO:0042597">
    <property type="term" value="C:periplasmic space"/>
    <property type="evidence" value="ECO:0007669"/>
    <property type="project" value="UniProtKB-SubCell"/>
</dbReference>
<keyword evidence="10" id="KW-0378">Hydrolase</keyword>
<feature type="active site" description="Charge relay system" evidence="14">
    <location>
        <position position="153"/>
    </location>
</feature>
<dbReference type="GO" id="GO:0006508">
    <property type="term" value="P:proteolysis"/>
    <property type="evidence" value="ECO:0007669"/>
    <property type="project" value="UniProtKB-KW"/>
</dbReference>
<evidence type="ECO:0000256" key="9">
    <source>
        <dbReference type="ARBA" id="ARBA00022764"/>
    </source>
</evidence>
<evidence type="ECO:0000256" key="16">
    <source>
        <dbReference type="SAM" id="MobiDB-lite"/>
    </source>
</evidence>
<sequence length="515" mass="54743">MPLLRFLFRMFDLPEEKERPFMFTMPHKSSPFQVLVRSLAVAGAVALVPAGALHAQAAAPSSPSLVQGLPDFTDLVDQVGPAVVNIRTLEKAPDRSGANGMDEEMLEFFKRFGLPMPNVPRQQRPQRPDEEQPRGVGSGFILTSDGYVMTNAHVVEGAQEVLVTLTDKREFKAKIVGSDKRTDVAVVKIEATGLPAVKVGDMNRLRVGEWVMAIGSPFGLENTVTAGIVSAKQRDTGDYLPFIQTDVAINPGNSGGPLINMRGEVVGINSQIYSRSGGFMGISFAIPIDEAIRVSEQLRATGRVTRGRIGVQIGQVTKDVAESIGLGKAQGALVTGVEAGSPAEKAGVEAGDIITRFDGKSIDKISDLPRLVGNTKPGNKSSVTVFRRGASRDLSITVAEIEPDDKPAAVAGDRGTPKPKASPAAQQLGLAVAELTDAQKKELKVKGGVRVSSAADAAARAGLREGDVILGIANTEITGLKDFEAVLAKADKSKPINVLFRRGEWAQYALIRPGR</sequence>
<keyword evidence="6 18" id="KW-0645">Protease</keyword>
<comment type="similarity">
    <text evidence="3">Belongs to the peptidase S1C family.</text>
</comment>
<evidence type="ECO:0000256" key="7">
    <source>
        <dbReference type="ARBA" id="ARBA00022729"/>
    </source>
</evidence>
<evidence type="ECO:0000259" key="17">
    <source>
        <dbReference type="PROSITE" id="PS50106"/>
    </source>
</evidence>
<dbReference type="Proteomes" id="UP000199517">
    <property type="component" value="Unassembled WGS sequence"/>
</dbReference>
<comment type="subcellular location">
    <subcellularLocation>
        <location evidence="2">Periplasm</location>
    </subcellularLocation>
</comment>
<keyword evidence="11" id="KW-0720">Serine protease</keyword>
<keyword evidence="7" id="KW-0732">Signal</keyword>
<evidence type="ECO:0000256" key="12">
    <source>
        <dbReference type="ARBA" id="ARBA00023016"/>
    </source>
</evidence>
<dbReference type="PROSITE" id="PS50106">
    <property type="entry name" value="PDZ"/>
    <property type="match status" value="2"/>
</dbReference>
<dbReference type="EC" id="3.4.21.107" evidence="4"/>
<dbReference type="PRINTS" id="PR00834">
    <property type="entry name" value="PROTEASES2C"/>
</dbReference>
<dbReference type="Gene3D" id="2.30.42.10">
    <property type="match status" value="2"/>
</dbReference>
<evidence type="ECO:0000256" key="2">
    <source>
        <dbReference type="ARBA" id="ARBA00004418"/>
    </source>
</evidence>
<evidence type="ECO:0000256" key="13">
    <source>
        <dbReference type="ARBA" id="ARBA00032850"/>
    </source>
</evidence>
<accession>A0A1I1RNK9</accession>
<evidence type="ECO:0000313" key="18">
    <source>
        <dbReference type="EMBL" id="SFD35914.1"/>
    </source>
</evidence>
<keyword evidence="9" id="KW-0574">Periplasm</keyword>
<dbReference type="InterPro" id="IPR041489">
    <property type="entry name" value="PDZ_6"/>
</dbReference>
<feature type="active site" description="Charge relay system" evidence="14">
    <location>
        <position position="183"/>
    </location>
</feature>
<dbReference type="PANTHER" id="PTHR22939:SF130">
    <property type="entry name" value="PERIPLASMIC SERINE ENDOPROTEASE DEGP-LIKE-RELATED"/>
    <property type="match status" value="1"/>
</dbReference>
<keyword evidence="12" id="KW-0346">Stress response</keyword>
<dbReference type="SMART" id="SM00228">
    <property type="entry name" value="PDZ"/>
    <property type="match status" value="2"/>
</dbReference>
<dbReference type="Pfam" id="PF13180">
    <property type="entry name" value="PDZ_2"/>
    <property type="match status" value="1"/>
</dbReference>
<dbReference type="Gene3D" id="2.40.10.120">
    <property type="match status" value="1"/>
</dbReference>
<evidence type="ECO:0000256" key="6">
    <source>
        <dbReference type="ARBA" id="ARBA00022670"/>
    </source>
</evidence>
<evidence type="ECO:0000256" key="8">
    <source>
        <dbReference type="ARBA" id="ARBA00022737"/>
    </source>
</evidence>
<feature type="domain" description="PDZ" evidence="17">
    <location>
        <begin position="303"/>
        <end position="366"/>
    </location>
</feature>
<protein>
    <recommendedName>
        <fullName evidence="5">Probable periplasmic serine endoprotease DegP-like</fullName>
        <ecNumber evidence="4">3.4.21.107</ecNumber>
    </recommendedName>
    <alternativeName>
        <fullName evidence="13">Protease Do</fullName>
    </alternativeName>
</protein>
<dbReference type="NCBIfam" id="TIGR02037">
    <property type="entry name" value="degP_htrA_DO"/>
    <property type="match status" value="1"/>
</dbReference>
<dbReference type="InterPro" id="IPR001478">
    <property type="entry name" value="PDZ"/>
</dbReference>
<evidence type="ECO:0000256" key="11">
    <source>
        <dbReference type="ARBA" id="ARBA00022825"/>
    </source>
</evidence>
<name>A0A1I1RNK9_9BURK</name>
<feature type="binding site" evidence="15">
    <location>
        <position position="183"/>
    </location>
    <ligand>
        <name>substrate</name>
    </ligand>
</feature>
<evidence type="ECO:0000256" key="10">
    <source>
        <dbReference type="ARBA" id="ARBA00022801"/>
    </source>
</evidence>
<dbReference type="STRING" id="32040.SAMN04489710_101266"/>
<proteinExistence type="inferred from homology"/>
<dbReference type="InterPro" id="IPR001940">
    <property type="entry name" value="Peptidase_S1C"/>
</dbReference>
<evidence type="ECO:0000256" key="15">
    <source>
        <dbReference type="PIRSR" id="PIRSR611782-2"/>
    </source>
</evidence>
<evidence type="ECO:0000256" key="4">
    <source>
        <dbReference type="ARBA" id="ARBA00013035"/>
    </source>
</evidence>
<dbReference type="GO" id="GO:0004252">
    <property type="term" value="F:serine-type endopeptidase activity"/>
    <property type="evidence" value="ECO:0007669"/>
    <property type="project" value="InterPro"/>
</dbReference>
<reference evidence="19" key="1">
    <citation type="submission" date="2016-10" db="EMBL/GenBank/DDBJ databases">
        <authorList>
            <person name="Varghese N."/>
            <person name="Submissions S."/>
        </authorList>
    </citation>
    <scope>NUCLEOTIDE SEQUENCE [LARGE SCALE GENOMIC DNA]</scope>
    <source>
        <strain evidence="19">DSM 7481</strain>
    </source>
</reference>
<dbReference type="SUPFAM" id="SSF50156">
    <property type="entry name" value="PDZ domain-like"/>
    <property type="match status" value="2"/>
</dbReference>
<dbReference type="InterPro" id="IPR009003">
    <property type="entry name" value="Peptidase_S1_PA"/>
</dbReference>